<gene>
    <name evidence="2" type="ORF">SAMN05421823_111196</name>
</gene>
<keyword evidence="3" id="KW-1185">Reference proteome</keyword>
<feature type="domain" description="YdhG-like" evidence="1">
    <location>
        <begin position="21"/>
        <end position="112"/>
    </location>
</feature>
<dbReference type="OrthoDB" id="115213at2"/>
<proteinExistence type="predicted"/>
<dbReference type="AlphaFoldDB" id="A0A1G9RLR9"/>
<organism evidence="2 3">
    <name type="scientific">Catalinimonas alkaloidigena</name>
    <dbReference type="NCBI Taxonomy" id="1075417"/>
    <lineage>
        <taxon>Bacteria</taxon>
        <taxon>Pseudomonadati</taxon>
        <taxon>Bacteroidota</taxon>
        <taxon>Cytophagia</taxon>
        <taxon>Cytophagales</taxon>
        <taxon>Catalimonadaceae</taxon>
        <taxon>Catalinimonas</taxon>
    </lineage>
</organism>
<evidence type="ECO:0000313" key="3">
    <source>
        <dbReference type="Proteomes" id="UP000198510"/>
    </source>
</evidence>
<name>A0A1G9RLR9_9BACT</name>
<sequence>MQTSAATSVDAYISGFSDELRQRLTAIRTVVQQVAPEAQEIIKYQMPTFVWHGNLVHFAAFKHHIGFYPVPSAIDAFQEELVGYKRAKGTVQFPHDQPLPLDLIRRMVAFRVQENQAKAAQKAKKGTV</sequence>
<dbReference type="SUPFAM" id="SSF159888">
    <property type="entry name" value="YdhG-like"/>
    <property type="match status" value="1"/>
</dbReference>
<protein>
    <submittedName>
        <fullName evidence="2">Uncharacterized conserved protein YdhG, YjbR/CyaY-like superfamily, DUF1801 family</fullName>
    </submittedName>
</protein>
<evidence type="ECO:0000313" key="2">
    <source>
        <dbReference type="EMBL" id="SDM24071.1"/>
    </source>
</evidence>
<dbReference type="Pfam" id="PF08818">
    <property type="entry name" value="DUF1801"/>
    <property type="match status" value="1"/>
</dbReference>
<reference evidence="2 3" key="1">
    <citation type="submission" date="2016-10" db="EMBL/GenBank/DDBJ databases">
        <authorList>
            <person name="de Groot N.N."/>
        </authorList>
    </citation>
    <scope>NUCLEOTIDE SEQUENCE [LARGE SCALE GENOMIC DNA]</scope>
    <source>
        <strain evidence="2 3">DSM 25186</strain>
    </source>
</reference>
<dbReference type="InterPro" id="IPR014922">
    <property type="entry name" value="YdhG-like"/>
</dbReference>
<dbReference type="Gene3D" id="3.90.1150.200">
    <property type="match status" value="1"/>
</dbReference>
<dbReference type="STRING" id="1075417.SAMN05421823_111196"/>
<dbReference type="RefSeq" id="WP_089686820.1">
    <property type="nucleotide sequence ID" value="NZ_FNFO01000011.1"/>
</dbReference>
<dbReference type="Proteomes" id="UP000198510">
    <property type="component" value="Unassembled WGS sequence"/>
</dbReference>
<dbReference type="EMBL" id="FNFO01000011">
    <property type="protein sequence ID" value="SDM24071.1"/>
    <property type="molecule type" value="Genomic_DNA"/>
</dbReference>
<evidence type="ECO:0000259" key="1">
    <source>
        <dbReference type="Pfam" id="PF08818"/>
    </source>
</evidence>
<accession>A0A1G9RLR9</accession>